<reference evidence="1" key="1">
    <citation type="journal article" date="2019" name="bioRxiv">
        <title>The Genome of the Zebra Mussel, Dreissena polymorpha: A Resource for Invasive Species Research.</title>
        <authorList>
            <person name="McCartney M.A."/>
            <person name="Auch B."/>
            <person name="Kono T."/>
            <person name="Mallez S."/>
            <person name="Zhang Y."/>
            <person name="Obille A."/>
            <person name="Becker A."/>
            <person name="Abrahante J.E."/>
            <person name="Garbe J."/>
            <person name="Badalamenti J.P."/>
            <person name="Herman A."/>
            <person name="Mangelson H."/>
            <person name="Liachko I."/>
            <person name="Sullivan S."/>
            <person name="Sone E.D."/>
            <person name="Koren S."/>
            <person name="Silverstein K.A.T."/>
            <person name="Beckman K.B."/>
            <person name="Gohl D.M."/>
        </authorList>
    </citation>
    <scope>NUCLEOTIDE SEQUENCE</scope>
    <source>
        <strain evidence="1">Duluth1</strain>
        <tissue evidence="1">Whole animal</tissue>
    </source>
</reference>
<gene>
    <name evidence="1" type="ORF">DPMN_014268</name>
</gene>
<comment type="caution">
    <text evidence="1">The sequence shown here is derived from an EMBL/GenBank/DDBJ whole genome shotgun (WGS) entry which is preliminary data.</text>
</comment>
<organism evidence="1 2">
    <name type="scientific">Dreissena polymorpha</name>
    <name type="common">Zebra mussel</name>
    <name type="synonym">Mytilus polymorpha</name>
    <dbReference type="NCBI Taxonomy" id="45954"/>
    <lineage>
        <taxon>Eukaryota</taxon>
        <taxon>Metazoa</taxon>
        <taxon>Spiralia</taxon>
        <taxon>Lophotrochozoa</taxon>
        <taxon>Mollusca</taxon>
        <taxon>Bivalvia</taxon>
        <taxon>Autobranchia</taxon>
        <taxon>Heteroconchia</taxon>
        <taxon>Euheterodonta</taxon>
        <taxon>Imparidentia</taxon>
        <taxon>Neoheterodontei</taxon>
        <taxon>Myida</taxon>
        <taxon>Dreissenoidea</taxon>
        <taxon>Dreissenidae</taxon>
        <taxon>Dreissena</taxon>
    </lineage>
</organism>
<accession>A0A9D4N8U8</accession>
<name>A0A9D4N8U8_DREPO</name>
<evidence type="ECO:0000313" key="2">
    <source>
        <dbReference type="Proteomes" id="UP000828390"/>
    </source>
</evidence>
<protein>
    <submittedName>
        <fullName evidence="1">Uncharacterized protein</fullName>
    </submittedName>
</protein>
<proteinExistence type="predicted"/>
<reference evidence="1" key="2">
    <citation type="submission" date="2020-11" db="EMBL/GenBank/DDBJ databases">
        <authorList>
            <person name="McCartney M.A."/>
            <person name="Auch B."/>
            <person name="Kono T."/>
            <person name="Mallez S."/>
            <person name="Becker A."/>
            <person name="Gohl D.M."/>
            <person name="Silverstein K.A.T."/>
            <person name="Koren S."/>
            <person name="Bechman K.B."/>
            <person name="Herman A."/>
            <person name="Abrahante J.E."/>
            <person name="Garbe J."/>
        </authorList>
    </citation>
    <scope>NUCLEOTIDE SEQUENCE</scope>
    <source>
        <strain evidence="1">Duluth1</strain>
        <tissue evidence="1">Whole animal</tissue>
    </source>
</reference>
<dbReference type="PANTHER" id="PTHR46704:SF1">
    <property type="entry name" value="TELOMERE LENGTH REGULATION PROTEIN TEL2 HOMOLOG"/>
    <property type="match status" value="1"/>
</dbReference>
<dbReference type="PANTHER" id="PTHR46704">
    <property type="entry name" value="CXC DOMAIN-CONTAINING PROTEIN-RELATED"/>
    <property type="match status" value="1"/>
</dbReference>
<sequence>MLLIKAQFSNHALDLDELMRYPLTPVPHSLGTPDGFLCKTNKATLMNAILQDVAPSSSPNNATLFIQDGNALFHELTNLAPTFGGICLQLLDIMVSKKDFVFSTDSYFPNSIKGQERMRRGCCRKFNIDGLATRRPVDFKEFLSNDDNKMQLCNLLLRVWGSQTAASRLERCGTAKVVVSGRAYKLQTTNNEVYTITF</sequence>
<keyword evidence="2" id="KW-1185">Reference proteome</keyword>
<dbReference type="EMBL" id="JAIWYP010000001">
    <property type="protein sequence ID" value="KAH3890196.1"/>
    <property type="molecule type" value="Genomic_DNA"/>
</dbReference>
<evidence type="ECO:0000313" key="1">
    <source>
        <dbReference type="EMBL" id="KAH3890196.1"/>
    </source>
</evidence>
<dbReference type="AlphaFoldDB" id="A0A9D4N8U8"/>
<dbReference type="Proteomes" id="UP000828390">
    <property type="component" value="Unassembled WGS sequence"/>
</dbReference>